<keyword evidence="3" id="KW-1185">Reference proteome</keyword>
<dbReference type="Gene3D" id="3.40.50.1110">
    <property type="entry name" value="SGNH hydrolase"/>
    <property type="match status" value="1"/>
</dbReference>
<evidence type="ECO:0000256" key="1">
    <source>
        <dbReference type="SAM" id="MobiDB-lite"/>
    </source>
</evidence>
<evidence type="ECO:0000313" key="3">
    <source>
        <dbReference type="Proteomes" id="UP001347796"/>
    </source>
</evidence>
<comment type="caution">
    <text evidence="2">The sequence shown here is derived from an EMBL/GenBank/DDBJ whole genome shotgun (WGS) entry which is preliminary data.</text>
</comment>
<feature type="region of interest" description="Disordered" evidence="1">
    <location>
        <begin position="450"/>
        <end position="474"/>
    </location>
</feature>
<dbReference type="SUPFAM" id="SSF52266">
    <property type="entry name" value="SGNH hydrolase"/>
    <property type="match status" value="1"/>
</dbReference>
<protein>
    <submittedName>
        <fullName evidence="2">Uncharacterized protein</fullName>
    </submittedName>
</protein>
<gene>
    <name evidence="2" type="ORF">SNE40_001336</name>
</gene>
<organism evidence="2 3">
    <name type="scientific">Patella caerulea</name>
    <name type="common">Rayed Mediterranean limpet</name>
    <dbReference type="NCBI Taxonomy" id="87958"/>
    <lineage>
        <taxon>Eukaryota</taxon>
        <taxon>Metazoa</taxon>
        <taxon>Spiralia</taxon>
        <taxon>Lophotrochozoa</taxon>
        <taxon>Mollusca</taxon>
        <taxon>Gastropoda</taxon>
        <taxon>Patellogastropoda</taxon>
        <taxon>Patelloidea</taxon>
        <taxon>Patellidae</taxon>
        <taxon>Patella</taxon>
    </lineage>
</organism>
<dbReference type="InterPro" id="IPR036514">
    <property type="entry name" value="SGNH_hydro_sf"/>
</dbReference>
<evidence type="ECO:0000313" key="2">
    <source>
        <dbReference type="EMBL" id="KAK6196033.1"/>
    </source>
</evidence>
<sequence>MADATAQSLTITCNETTTLPSDIKIFSTNKPAHDEIDRPYNLRNMNCKIKINSCLNKQLQATFRDNLRIVETGGGLRLFMSTGHYHEFRRVTTVYYKHLKKHNEMNLEFQDLADANNIPYTTIIRASISKRLASWRYTVNLYHTTLSALVNGSHEEVFYNEHLPEILALMDSQRVENLNKNVQNCLMSNAPVTTLKVPDTQVKVPDTQVNTPITVPETKDYNLSIDNTTTSTIGTGPEQETCMYSETELDTGTSYLSPSPTLEKTPTFIIPQDASPSRKLNLSSSKPKIISSKLVNKLSKSKSSSTCKCNSPDKEITNLHLVIKNLEASALKLNDQLAMQCEKYKLLQTVNQSLTLQAAEGDKENKELSTKIISLTAKCDKSNEENKQLMSTISLLHKEIECQDAKVTEQNKMLISLQEQLHLLELRLLPNKPDVLNTSYTSTATNTELVTPSQSNIPSTSTARTVQQPTGKIQTRQERLDAIRVTQPNKNLIFGSSLVKGLNSRRLDNKNNTSVRTLSGANIKDMSTYIERCPSSSRVENIIYLIGSNNVSAHMDLVQCECDLINLINITKHKFPKSKIQFIELLPRNYKSFNVYVRGLRSMMANTCQRLNCILIKTLNQFIYNDSSVKRYLYDDLTHLNNKGTATLARVIKHALNLPIWNNTLYGSEVSKLPTPYQTFQFPDVRHPPPLLSLPMPPLPFYFTT</sequence>
<dbReference type="Proteomes" id="UP001347796">
    <property type="component" value="Unassembled WGS sequence"/>
</dbReference>
<dbReference type="AlphaFoldDB" id="A0AAN8Q811"/>
<accession>A0AAN8Q811</accession>
<proteinExistence type="predicted"/>
<name>A0AAN8Q811_PATCE</name>
<dbReference type="EMBL" id="JAZGQO010000001">
    <property type="protein sequence ID" value="KAK6196033.1"/>
    <property type="molecule type" value="Genomic_DNA"/>
</dbReference>
<reference evidence="2 3" key="1">
    <citation type="submission" date="2024-01" db="EMBL/GenBank/DDBJ databases">
        <title>The genome of the rayed Mediterranean limpet Patella caerulea (Linnaeus, 1758).</title>
        <authorList>
            <person name="Anh-Thu Weber A."/>
            <person name="Halstead-Nussloch G."/>
        </authorList>
    </citation>
    <scope>NUCLEOTIDE SEQUENCE [LARGE SCALE GENOMIC DNA]</scope>
    <source>
        <strain evidence="2">AATW-2023a</strain>
        <tissue evidence="2">Whole specimen</tissue>
    </source>
</reference>